<feature type="chain" id="PRO_5035851520" evidence="6">
    <location>
        <begin position="23"/>
        <end position="301"/>
    </location>
</feature>
<feature type="signal peptide" evidence="6">
    <location>
        <begin position="1"/>
        <end position="22"/>
    </location>
</feature>
<dbReference type="InterPro" id="IPR015631">
    <property type="entry name" value="CD2/SLAM_rcpt"/>
</dbReference>
<dbReference type="AlphaFoldDB" id="A0A8T0BHZ1"/>
<evidence type="ECO:0000313" key="7">
    <source>
        <dbReference type="EMBL" id="KAF7706644.1"/>
    </source>
</evidence>
<keyword evidence="2 6" id="KW-0732">Signal</keyword>
<keyword evidence="8" id="KW-1185">Reference proteome</keyword>
<keyword evidence="4" id="KW-0325">Glycoprotein</keyword>
<comment type="subcellular location">
    <subcellularLocation>
        <location evidence="1">Membrane</location>
    </subcellularLocation>
</comment>
<dbReference type="PANTHER" id="PTHR12080">
    <property type="entry name" value="SIGNALING LYMPHOCYTIC ACTIVATION MOLECULE"/>
    <property type="match status" value="1"/>
</dbReference>
<evidence type="ECO:0000256" key="1">
    <source>
        <dbReference type="ARBA" id="ARBA00004370"/>
    </source>
</evidence>
<dbReference type="InterPro" id="IPR036179">
    <property type="entry name" value="Ig-like_dom_sf"/>
</dbReference>
<dbReference type="SUPFAM" id="SSF48726">
    <property type="entry name" value="Immunoglobulin"/>
    <property type="match status" value="1"/>
</dbReference>
<organism evidence="7 8">
    <name type="scientific">Silurus meridionalis</name>
    <name type="common">Southern catfish</name>
    <name type="synonym">Silurus soldatovi meridionalis</name>
    <dbReference type="NCBI Taxonomy" id="175797"/>
    <lineage>
        <taxon>Eukaryota</taxon>
        <taxon>Metazoa</taxon>
        <taxon>Chordata</taxon>
        <taxon>Craniata</taxon>
        <taxon>Vertebrata</taxon>
        <taxon>Euteleostomi</taxon>
        <taxon>Actinopterygii</taxon>
        <taxon>Neopterygii</taxon>
        <taxon>Teleostei</taxon>
        <taxon>Ostariophysi</taxon>
        <taxon>Siluriformes</taxon>
        <taxon>Siluridae</taxon>
        <taxon>Silurus</taxon>
    </lineage>
</organism>
<evidence type="ECO:0000313" key="8">
    <source>
        <dbReference type="Proteomes" id="UP000606274"/>
    </source>
</evidence>
<evidence type="ECO:0000256" key="3">
    <source>
        <dbReference type="ARBA" id="ARBA00023136"/>
    </source>
</evidence>
<keyword evidence="3 5" id="KW-0472">Membrane</keyword>
<comment type="caution">
    <text evidence="7">The sequence shown here is derived from an EMBL/GenBank/DDBJ whole genome shotgun (WGS) entry which is preliminary data.</text>
</comment>
<feature type="transmembrane region" description="Helical" evidence="5">
    <location>
        <begin position="211"/>
        <end position="232"/>
    </location>
</feature>
<dbReference type="Gene3D" id="2.60.40.10">
    <property type="entry name" value="Immunoglobulins"/>
    <property type="match status" value="1"/>
</dbReference>
<proteinExistence type="predicted"/>
<keyword evidence="5" id="KW-0812">Transmembrane</keyword>
<dbReference type="GO" id="GO:0016020">
    <property type="term" value="C:membrane"/>
    <property type="evidence" value="ECO:0007669"/>
    <property type="project" value="UniProtKB-SubCell"/>
</dbReference>
<dbReference type="Proteomes" id="UP000606274">
    <property type="component" value="Unassembled WGS sequence"/>
</dbReference>
<accession>A0A8T0BHZ1</accession>
<dbReference type="InterPro" id="IPR013783">
    <property type="entry name" value="Ig-like_fold"/>
</dbReference>
<evidence type="ECO:0000256" key="6">
    <source>
        <dbReference type="SAM" id="SignalP"/>
    </source>
</evidence>
<dbReference type="EMBL" id="JABFDY010000006">
    <property type="protein sequence ID" value="KAF7706644.1"/>
    <property type="molecule type" value="Genomic_DNA"/>
</dbReference>
<name>A0A8T0BHZ1_SILME</name>
<gene>
    <name evidence="7" type="ORF">HF521_019898</name>
</gene>
<dbReference type="PANTHER" id="PTHR12080:SF80">
    <property type="entry name" value="IMMUNOGLOBULIN V-SET DOMAIN-CONTAINING PROTEIN"/>
    <property type="match status" value="1"/>
</dbReference>
<sequence>MMWSYLHITFIILSFLAGSARVHVVYKLIGDKAHLTLKERWNITVKWRKDYNLIAVVENRKPSIKQPGKFHLRVSDNSLFIHNLTVSDSGDYQAQIGQWEEEKIRYKLIVQEAVSKPVINTSLDRQSNTSSVCHIWVKCSADEDSVTYNCDHQHCIRTNATFTRVNITVNYRDTGVLECTASNHVSMKWTSIPMSNTCSQKEPGLAITIDYIMLLIIMFCTMVLVVLVICTIKHFCRKRKKKQTEGKYQENKGVNSVYAEKYCLYSKQFSENVSQSHEHFHGCYARFRVGAILRLPPDCHI</sequence>
<evidence type="ECO:0000256" key="2">
    <source>
        <dbReference type="ARBA" id="ARBA00022729"/>
    </source>
</evidence>
<keyword evidence="5" id="KW-1133">Transmembrane helix</keyword>
<reference evidence="7" key="1">
    <citation type="submission" date="2020-08" db="EMBL/GenBank/DDBJ databases">
        <title>Chromosome-level assembly of Southern catfish (Silurus meridionalis) provides insights into visual adaptation to the nocturnal and benthic lifestyles.</title>
        <authorList>
            <person name="Zhang Y."/>
            <person name="Wang D."/>
            <person name="Peng Z."/>
        </authorList>
    </citation>
    <scope>NUCLEOTIDE SEQUENCE</scope>
    <source>
        <strain evidence="7">SWU-2019-XX</strain>
        <tissue evidence="7">Muscle</tissue>
    </source>
</reference>
<protein>
    <submittedName>
        <fullName evidence="7">Uncharacterized protein</fullName>
    </submittedName>
</protein>
<evidence type="ECO:0000256" key="4">
    <source>
        <dbReference type="ARBA" id="ARBA00023180"/>
    </source>
</evidence>
<evidence type="ECO:0000256" key="5">
    <source>
        <dbReference type="SAM" id="Phobius"/>
    </source>
</evidence>